<dbReference type="VEuPathDB" id="VectorBase:BGLB027950"/>
<dbReference type="SUPFAM" id="SSF49265">
    <property type="entry name" value="Fibronectin type III"/>
    <property type="match status" value="1"/>
</dbReference>
<evidence type="ECO:0000256" key="1">
    <source>
        <dbReference type="SAM" id="Phobius"/>
    </source>
</evidence>
<dbReference type="KEGG" id="bgt:106066423"/>
<dbReference type="EnsemblMetazoa" id="BGLB027950-RD">
    <property type="protein sequence ID" value="BGLB027950-PD"/>
    <property type="gene ID" value="BGLB027950"/>
</dbReference>
<dbReference type="AlphaFoldDB" id="A0A2C9L7V9"/>
<dbReference type="InterPro" id="IPR036116">
    <property type="entry name" value="FN3_sf"/>
</dbReference>
<dbReference type="VEuPathDB" id="VectorBase:BGLAX_046373"/>
<reference evidence="2" key="1">
    <citation type="submission" date="2020-05" db="UniProtKB">
        <authorList>
            <consortium name="EnsemblMetazoa"/>
        </authorList>
    </citation>
    <scope>IDENTIFICATION</scope>
    <source>
        <strain evidence="2">BB02</strain>
    </source>
</reference>
<dbReference type="Proteomes" id="UP000076420">
    <property type="component" value="Unassembled WGS sequence"/>
</dbReference>
<gene>
    <name evidence="2" type="primary">106066423</name>
</gene>
<accession>A0A2C9L7V9</accession>
<evidence type="ECO:0000313" key="3">
    <source>
        <dbReference type="Proteomes" id="UP000076420"/>
    </source>
</evidence>
<keyword evidence="1" id="KW-0812">Transmembrane</keyword>
<dbReference type="EnsemblMetazoa" id="BGLB027950-RA">
    <property type="protein sequence ID" value="BGLB027950-PA"/>
    <property type="gene ID" value="BGLB027950"/>
</dbReference>
<keyword evidence="1" id="KW-0472">Membrane</keyword>
<evidence type="ECO:0000313" key="2">
    <source>
        <dbReference type="EnsemblMetazoa" id="BGLB027950-PD"/>
    </source>
</evidence>
<proteinExistence type="predicted"/>
<dbReference type="OrthoDB" id="6151107at2759"/>
<protein>
    <submittedName>
        <fullName evidence="2">Uncharacterized protein</fullName>
    </submittedName>
</protein>
<dbReference type="RefSeq" id="XP_013080889.2">
    <property type="nucleotide sequence ID" value="XM_013225435.2"/>
</dbReference>
<name>A0A2C9L7V9_BIOGL</name>
<sequence>MIFTRHSPVDLFRLLALMPRIITQTQGQRYKSEILSLTLSQLFISFTLSLVALSQKGSAAISLPSSSSQSPVQLKLNTACNSEAIIEWIFQAPNPSILIKCELTYSIVGQNQAQIINIYLDPLTHTFNLFNLTQGVNYSVFLVCDNWGKSKSIFFISGSVCQHDHPVTNETLEAFDTETNAQLSYAQTSSYDAVEWPIAITFAAAGLIICAVVAFYMWKKYQRRQRILRIFRQGQNDPFQALYSPTQDSYSF</sequence>
<organism evidence="2 3">
    <name type="scientific">Biomphalaria glabrata</name>
    <name type="common">Bloodfluke planorb</name>
    <name type="synonym">Freshwater snail</name>
    <dbReference type="NCBI Taxonomy" id="6526"/>
    <lineage>
        <taxon>Eukaryota</taxon>
        <taxon>Metazoa</taxon>
        <taxon>Spiralia</taxon>
        <taxon>Lophotrochozoa</taxon>
        <taxon>Mollusca</taxon>
        <taxon>Gastropoda</taxon>
        <taxon>Heterobranchia</taxon>
        <taxon>Euthyneura</taxon>
        <taxon>Panpulmonata</taxon>
        <taxon>Hygrophila</taxon>
        <taxon>Lymnaeoidea</taxon>
        <taxon>Planorbidae</taxon>
        <taxon>Biomphalaria</taxon>
    </lineage>
</organism>
<dbReference type="RefSeq" id="XP_013080881.2">
    <property type="nucleotide sequence ID" value="XM_013225427.2"/>
</dbReference>
<keyword evidence="1" id="KW-1133">Transmembrane helix</keyword>
<feature type="transmembrane region" description="Helical" evidence="1">
    <location>
        <begin position="196"/>
        <end position="218"/>
    </location>
</feature>